<accession>A0A8J5N109</accession>
<dbReference type="AlphaFoldDB" id="A0A8J5N109"/>
<dbReference type="InterPro" id="IPR002509">
    <property type="entry name" value="NODB_dom"/>
</dbReference>
<feature type="domain" description="NodB homology" evidence="2">
    <location>
        <begin position="60"/>
        <end position="188"/>
    </location>
</feature>
<dbReference type="GO" id="GO:0016810">
    <property type="term" value="F:hydrolase activity, acting on carbon-nitrogen (but not peptide) bonds"/>
    <property type="evidence" value="ECO:0007669"/>
    <property type="project" value="InterPro"/>
</dbReference>
<organism evidence="3 4">
    <name type="scientific">Homarus americanus</name>
    <name type="common">American lobster</name>
    <dbReference type="NCBI Taxonomy" id="6706"/>
    <lineage>
        <taxon>Eukaryota</taxon>
        <taxon>Metazoa</taxon>
        <taxon>Ecdysozoa</taxon>
        <taxon>Arthropoda</taxon>
        <taxon>Crustacea</taxon>
        <taxon>Multicrustacea</taxon>
        <taxon>Malacostraca</taxon>
        <taxon>Eumalacostraca</taxon>
        <taxon>Eucarida</taxon>
        <taxon>Decapoda</taxon>
        <taxon>Pleocyemata</taxon>
        <taxon>Astacidea</taxon>
        <taxon>Nephropoidea</taxon>
        <taxon>Nephropidae</taxon>
        <taxon>Homarus</taxon>
    </lineage>
</organism>
<evidence type="ECO:0000256" key="1">
    <source>
        <dbReference type="SAM" id="SignalP"/>
    </source>
</evidence>
<name>A0A8J5N109_HOMAM</name>
<dbReference type="EMBL" id="JAHLQT010012455">
    <property type="protein sequence ID" value="KAG7171350.1"/>
    <property type="molecule type" value="Genomic_DNA"/>
</dbReference>
<reference evidence="3" key="1">
    <citation type="journal article" date="2021" name="Sci. Adv.">
        <title>The American lobster genome reveals insights on longevity, neural, and immune adaptations.</title>
        <authorList>
            <person name="Polinski J.M."/>
            <person name="Zimin A.V."/>
            <person name="Clark K.F."/>
            <person name="Kohn A.B."/>
            <person name="Sadowski N."/>
            <person name="Timp W."/>
            <person name="Ptitsyn A."/>
            <person name="Khanna P."/>
            <person name="Romanova D.Y."/>
            <person name="Williams P."/>
            <person name="Greenwood S.J."/>
            <person name="Moroz L.L."/>
            <person name="Walt D.R."/>
            <person name="Bodnar A.G."/>
        </authorList>
    </citation>
    <scope>NUCLEOTIDE SEQUENCE</scope>
    <source>
        <strain evidence="3">GMGI-L3</strain>
    </source>
</reference>
<dbReference type="Gene3D" id="3.20.20.370">
    <property type="entry name" value="Glycoside hydrolase/deacetylase"/>
    <property type="match status" value="1"/>
</dbReference>
<dbReference type="PANTHER" id="PTHR45985">
    <property type="match status" value="1"/>
</dbReference>
<dbReference type="InterPro" id="IPR011330">
    <property type="entry name" value="Glyco_hydro/deAcase_b/a-brl"/>
</dbReference>
<feature type="signal peptide" evidence="1">
    <location>
        <begin position="1"/>
        <end position="23"/>
    </location>
</feature>
<keyword evidence="1" id="KW-0732">Signal</keyword>
<feature type="chain" id="PRO_5035267313" evidence="1">
    <location>
        <begin position="24"/>
        <end position="393"/>
    </location>
</feature>
<sequence>MSSSSWWCFLVVALLVSALVVTGTTTEDEVCEQDKNCFLPNCLCGSVTHPGNIPFDEVPQFVVLSFDSAVRDTNIDFYLKFKDFMNPNDCRITMTFFLSHLYANYPMVNELHRIGHEIGLHSVTSSDVENYWRPANESVWMHEMDDLRTIIENNAFIDKKHLKGWRAPYLELGGDEMFSALNELGLEYDCSWPTLRYTNWFGSNPIGALYTPSTTPASRTVSSDDALPRGTTGWVVPMIDLNDNTGEACAMLDNCNGNFNLNYLNNKAPFGIFSHYSWFLEGHLNGTDARETGYTRFLEWLSSKDDVYVVSVDRLLEWMKNPVPLSEVGTLDAFKCSADPRPDCVDPQEYTFSMEDNLPNSLDEVIMGSCTRPQPDYYPWLYNPEGDLNIPAV</sequence>
<evidence type="ECO:0000259" key="2">
    <source>
        <dbReference type="Pfam" id="PF01522"/>
    </source>
</evidence>
<dbReference type="Proteomes" id="UP000747542">
    <property type="component" value="Unassembled WGS sequence"/>
</dbReference>
<dbReference type="GO" id="GO:0005975">
    <property type="term" value="P:carbohydrate metabolic process"/>
    <property type="evidence" value="ECO:0007669"/>
    <property type="project" value="InterPro"/>
</dbReference>
<dbReference type="Pfam" id="PF01522">
    <property type="entry name" value="Polysacc_deac_1"/>
    <property type="match status" value="1"/>
</dbReference>
<keyword evidence="4" id="KW-1185">Reference proteome</keyword>
<comment type="caution">
    <text evidence="3">The sequence shown here is derived from an EMBL/GenBank/DDBJ whole genome shotgun (WGS) entry which is preliminary data.</text>
</comment>
<dbReference type="PANTHER" id="PTHR45985:SF8">
    <property type="entry name" value="CHITIN DEACETYLASE-LIKE 9, ISOFORM A"/>
    <property type="match status" value="1"/>
</dbReference>
<dbReference type="SUPFAM" id="SSF88713">
    <property type="entry name" value="Glycoside hydrolase/deacetylase"/>
    <property type="match status" value="1"/>
</dbReference>
<gene>
    <name evidence="3" type="ORF">Hamer_G013817</name>
</gene>
<protein>
    <submittedName>
        <fullName evidence="3">Putative Polysaccharide deacetylase-like 2</fullName>
    </submittedName>
</protein>
<evidence type="ECO:0000313" key="3">
    <source>
        <dbReference type="EMBL" id="KAG7171350.1"/>
    </source>
</evidence>
<evidence type="ECO:0000313" key="4">
    <source>
        <dbReference type="Proteomes" id="UP000747542"/>
    </source>
</evidence>
<proteinExistence type="predicted"/>
<dbReference type="InterPro" id="IPR052740">
    <property type="entry name" value="CE4"/>
</dbReference>